<dbReference type="STRING" id="1219011.GCA_001895045_02899"/>
<dbReference type="KEGG" id="rcr:NCTC10994_01806"/>
<evidence type="ECO:0000313" key="2">
    <source>
        <dbReference type="Proteomes" id="UP000249091"/>
    </source>
</evidence>
<gene>
    <name evidence="1" type="ORF">NCTC10994_01806</name>
</gene>
<name>A0A2X4WVB0_9NOCA</name>
<accession>A0A2X4WVB0</accession>
<sequence length="233" mass="25906">MASIVSALWHVDAPDPAAVLRDSRPDPAAARALLGRLFPGRRPVALDRVPLTQAVHGGDPEREQVFVGSYPGVTVVCSGELHLRTPSALPLRWRQTLAAEHTFLTVSDPPGAWGAFAAWERGILRRAFGADTVEFFEDEGVPFAWEHPFWAGRHPIRWPAGFTPPPHSLPFHPRRLVEQANASWLGFRYVGRLAGEPDPADIEVWGFDLLDKDEPVTPPRRARSSWWRRGAAL</sequence>
<dbReference type="AlphaFoldDB" id="A0A2X4WVB0"/>
<proteinExistence type="predicted"/>
<protein>
    <submittedName>
        <fullName evidence="1">Uncharacterized protein</fullName>
    </submittedName>
</protein>
<reference evidence="1 2" key="1">
    <citation type="submission" date="2018-06" db="EMBL/GenBank/DDBJ databases">
        <authorList>
            <consortium name="Pathogen Informatics"/>
            <person name="Doyle S."/>
        </authorList>
    </citation>
    <scope>NUCLEOTIDE SEQUENCE [LARGE SCALE GENOMIC DNA]</scope>
    <source>
        <strain evidence="1 2">NCTC10994</strain>
    </source>
</reference>
<keyword evidence="2" id="KW-1185">Reference proteome</keyword>
<dbReference type="Proteomes" id="UP000249091">
    <property type="component" value="Chromosome 1"/>
</dbReference>
<dbReference type="Pfam" id="PF21997">
    <property type="entry name" value="DUF6928"/>
    <property type="match status" value="1"/>
</dbReference>
<dbReference type="EMBL" id="LS483468">
    <property type="protein sequence ID" value="SQI30945.1"/>
    <property type="molecule type" value="Genomic_DNA"/>
</dbReference>
<dbReference type="InterPro" id="IPR053847">
    <property type="entry name" value="DUF6928"/>
</dbReference>
<organism evidence="1 2">
    <name type="scientific">Rhodococcus coprophilus</name>
    <dbReference type="NCBI Taxonomy" id="38310"/>
    <lineage>
        <taxon>Bacteria</taxon>
        <taxon>Bacillati</taxon>
        <taxon>Actinomycetota</taxon>
        <taxon>Actinomycetes</taxon>
        <taxon>Mycobacteriales</taxon>
        <taxon>Nocardiaceae</taxon>
        <taxon>Rhodococcus</taxon>
    </lineage>
</organism>
<dbReference type="RefSeq" id="WP_072701725.1">
    <property type="nucleotide sequence ID" value="NZ_JAFBBL010000001.1"/>
</dbReference>
<evidence type="ECO:0000313" key="1">
    <source>
        <dbReference type="EMBL" id="SQI30945.1"/>
    </source>
</evidence>